<accession>A0A8J3R3H8</accession>
<evidence type="ECO:0008006" key="3">
    <source>
        <dbReference type="Google" id="ProtNLM"/>
    </source>
</evidence>
<keyword evidence="2" id="KW-1185">Reference proteome</keyword>
<sequence length="91" mass="9670">MATYSGPVTLTLPNGTEVEVSAALHSFLENNLRTWRGTLTVDRPASLWDGVGQTCTIRTMDGDTGEVVLSDFQPGSESEVAEVTGRGPAPF</sequence>
<evidence type="ECO:0000313" key="1">
    <source>
        <dbReference type="EMBL" id="GIH21586.1"/>
    </source>
</evidence>
<protein>
    <recommendedName>
        <fullName evidence="3">DUF4873 domain-containing protein</fullName>
    </recommendedName>
</protein>
<gene>
    <name evidence="1" type="ORF">Raf01_97580</name>
</gene>
<reference evidence="1" key="1">
    <citation type="submission" date="2021-01" db="EMBL/GenBank/DDBJ databases">
        <title>Whole genome shotgun sequence of Rugosimonospora africana NBRC 104875.</title>
        <authorList>
            <person name="Komaki H."/>
            <person name="Tamura T."/>
        </authorList>
    </citation>
    <scope>NUCLEOTIDE SEQUENCE</scope>
    <source>
        <strain evidence="1">NBRC 104875</strain>
    </source>
</reference>
<comment type="caution">
    <text evidence="1">The sequence shown here is derived from an EMBL/GenBank/DDBJ whole genome shotgun (WGS) entry which is preliminary data.</text>
</comment>
<dbReference type="RefSeq" id="WP_203924959.1">
    <property type="nucleotide sequence ID" value="NZ_BONZ01000142.1"/>
</dbReference>
<dbReference type="AlphaFoldDB" id="A0A8J3R3H8"/>
<dbReference type="EMBL" id="BONZ01000142">
    <property type="protein sequence ID" value="GIH21586.1"/>
    <property type="molecule type" value="Genomic_DNA"/>
</dbReference>
<dbReference type="Proteomes" id="UP000642748">
    <property type="component" value="Unassembled WGS sequence"/>
</dbReference>
<proteinExistence type="predicted"/>
<organism evidence="1 2">
    <name type="scientific">Rugosimonospora africana</name>
    <dbReference type="NCBI Taxonomy" id="556532"/>
    <lineage>
        <taxon>Bacteria</taxon>
        <taxon>Bacillati</taxon>
        <taxon>Actinomycetota</taxon>
        <taxon>Actinomycetes</taxon>
        <taxon>Micromonosporales</taxon>
        <taxon>Micromonosporaceae</taxon>
        <taxon>Rugosimonospora</taxon>
    </lineage>
</organism>
<name>A0A8J3R3H8_9ACTN</name>
<evidence type="ECO:0000313" key="2">
    <source>
        <dbReference type="Proteomes" id="UP000642748"/>
    </source>
</evidence>